<keyword evidence="6" id="KW-1015">Disulfide bond</keyword>
<evidence type="ECO:0000256" key="8">
    <source>
        <dbReference type="SAM" id="SignalP"/>
    </source>
</evidence>
<dbReference type="AlphaFoldDB" id="A0A6A1VLR7"/>
<comment type="subcellular location">
    <subcellularLocation>
        <location evidence="1">Secreted</location>
    </subcellularLocation>
</comment>
<keyword evidence="5 8" id="KW-0732">Signal</keyword>
<dbReference type="InterPro" id="IPR008801">
    <property type="entry name" value="RALF"/>
</dbReference>
<dbReference type="GO" id="GO:0005179">
    <property type="term" value="F:hormone activity"/>
    <property type="evidence" value="ECO:0007669"/>
    <property type="project" value="UniProtKB-KW"/>
</dbReference>
<keyword evidence="3" id="KW-0964">Secreted</keyword>
<comment type="function">
    <text evidence="7">Cell signaling peptide that may regulate plant stress, growth, and development. Mediates a rapid alkalinization of extracellular space by mediating a transient increase in the cytoplasmic Ca(2+) concentration leading to a calcium-dependent signaling events through a cell surface receptor and a concomitant activation of some intracellular mitogen-activated protein kinases.</text>
</comment>
<evidence type="ECO:0000256" key="1">
    <source>
        <dbReference type="ARBA" id="ARBA00004613"/>
    </source>
</evidence>
<dbReference type="Proteomes" id="UP000516437">
    <property type="component" value="Chromosome 5"/>
</dbReference>
<evidence type="ECO:0000313" key="9">
    <source>
        <dbReference type="EMBL" id="KAB1212758.1"/>
    </source>
</evidence>
<evidence type="ECO:0000256" key="5">
    <source>
        <dbReference type="ARBA" id="ARBA00022729"/>
    </source>
</evidence>
<dbReference type="EMBL" id="RXIC02000023">
    <property type="protein sequence ID" value="KAB1212758.1"/>
    <property type="molecule type" value="Genomic_DNA"/>
</dbReference>
<evidence type="ECO:0000256" key="7">
    <source>
        <dbReference type="ARBA" id="ARBA00037228"/>
    </source>
</evidence>
<proteinExistence type="inferred from homology"/>
<feature type="chain" id="PRO_5025433256" evidence="8">
    <location>
        <begin position="24"/>
        <end position="90"/>
    </location>
</feature>
<gene>
    <name evidence="9" type="ORF">CJ030_MR5G011858</name>
</gene>
<reference evidence="9 10" key="1">
    <citation type="journal article" date="2019" name="Plant Biotechnol. J.">
        <title>The red bayberry genome and genetic basis of sex determination.</title>
        <authorList>
            <person name="Jia H.M."/>
            <person name="Jia H.J."/>
            <person name="Cai Q.L."/>
            <person name="Wang Y."/>
            <person name="Zhao H.B."/>
            <person name="Yang W.F."/>
            <person name="Wang G.Y."/>
            <person name="Li Y.H."/>
            <person name="Zhan D.L."/>
            <person name="Shen Y.T."/>
            <person name="Niu Q.F."/>
            <person name="Chang L."/>
            <person name="Qiu J."/>
            <person name="Zhao L."/>
            <person name="Xie H.B."/>
            <person name="Fu W.Y."/>
            <person name="Jin J."/>
            <person name="Li X.W."/>
            <person name="Jiao Y."/>
            <person name="Zhou C.C."/>
            <person name="Tu T."/>
            <person name="Chai C.Y."/>
            <person name="Gao J.L."/>
            <person name="Fan L.J."/>
            <person name="van de Weg E."/>
            <person name="Wang J.Y."/>
            <person name="Gao Z.S."/>
        </authorList>
    </citation>
    <scope>NUCLEOTIDE SEQUENCE [LARGE SCALE GENOMIC DNA]</scope>
    <source>
        <tissue evidence="9">Leaves</tissue>
    </source>
</reference>
<keyword evidence="10" id="KW-1185">Reference proteome</keyword>
<comment type="caution">
    <text evidence="9">The sequence shown here is derived from an EMBL/GenBank/DDBJ whole genome shotgun (WGS) entry which is preliminary data.</text>
</comment>
<dbReference type="GO" id="GO:0040008">
    <property type="term" value="P:regulation of growth"/>
    <property type="evidence" value="ECO:0007669"/>
    <property type="project" value="UniProtKB-ARBA"/>
</dbReference>
<protein>
    <submittedName>
        <fullName evidence="9">Uncharacterized protein</fullName>
    </submittedName>
</protein>
<dbReference type="Pfam" id="PF05498">
    <property type="entry name" value="RALF"/>
    <property type="match status" value="1"/>
</dbReference>
<evidence type="ECO:0000256" key="6">
    <source>
        <dbReference type="ARBA" id="ARBA00023157"/>
    </source>
</evidence>
<dbReference type="PANTHER" id="PTHR34270:SF3">
    <property type="entry name" value="PROTEIN RALF-LIKE 16-RELATED"/>
    <property type="match status" value="1"/>
</dbReference>
<feature type="signal peptide" evidence="8">
    <location>
        <begin position="1"/>
        <end position="23"/>
    </location>
</feature>
<evidence type="ECO:0000256" key="3">
    <source>
        <dbReference type="ARBA" id="ARBA00022525"/>
    </source>
</evidence>
<sequence>MAISKASVICMAALLVCSLFIEAIDTDAYVGYGALGRDRANCRSLKAQERCSALPPAVNPYHRACVKISRCERDPSNTDQNIDDDKPDGA</sequence>
<evidence type="ECO:0000256" key="4">
    <source>
        <dbReference type="ARBA" id="ARBA00022702"/>
    </source>
</evidence>
<accession>A0A6A1VLR7</accession>
<evidence type="ECO:0000313" key="10">
    <source>
        <dbReference type="Proteomes" id="UP000516437"/>
    </source>
</evidence>
<keyword evidence="4" id="KW-0372">Hormone</keyword>
<name>A0A6A1VLR7_9ROSI</name>
<comment type="similarity">
    <text evidence="2">Belongs to the plant rapid alkalinization factor (RALF) family.</text>
</comment>
<dbReference type="PANTHER" id="PTHR34270">
    <property type="entry name" value="PROTEIN RALF-LIKE 15-RELATED"/>
    <property type="match status" value="1"/>
</dbReference>
<evidence type="ECO:0000256" key="2">
    <source>
        <dbReference type="ARBA" id="ARBA00009178"/>
    </source>
</evidence>
<organism evidence="9 10">
    <name type="scientific">Morella rubra</name>
    <name type="common">Chinese bayberry</name>
    <dbReference type="NCBI Taxonomy" id="262757"/>
    <lineage>
        <taxon>Eukaryota</taxon>
        <taxon>Viridiplantae</taxon>
        <taxon>Streptophyta</taxon>
        <taxon>Embryophyta</taxon>
        <taxon>Tracheophyta</taxon>
        <taxon>Spermatophyta</taxon>
        <taxon>Magnoliopsida</taxon>
        <taxon>eudicotyledons</taxon>
        <taxon>Gunneridae</taxon>
        <taxon>Pentapetalae</taxon>
        <taxon>rosids</taxon>
        <taxon>fabids</taxon>
        <taxon>Fagales</taxon>
        <taxon>Myricaceae</taxon>
        <taxon>Morella</taxon>
    </lineage>
</organism>
<dbReference type="GO" id="GO:0005576">
    <property type="term" value="C:extracellular region"/>
    <property type="evidence" value="ECO:0007669"/>
    <property type="project" value="UniProtKB-SubCell"/>
</dbReference>
<dbReference type="OrthoDB" id="1090286at2759"/>